<evidence type="ECO:0000259" key="6">
    <source>
        <dbReference type="Pfam" id="PF04542"/>
    </source>
</evidence>
<dbReference type="InterPro" id="IPR013249">
    <property type="entry name" value="RNA_pol_sigma70_r4_t2"/>
</dbReference>
<evidence type="ECO:0000256" key="4">
    <source>
        <dbReference type="ARBA" id="ARBA00023125"/>
    </source>
</evidence>
<sequence length="180" mass="20450">MNSDEEANYRSFVDAQAHSLRGLAYLTCGDWQLAEDAVFTALAKLYDRWRRVERPESYARSMVVRAAIDEVRRPWWRREQPGSHAMPERAGTDSAHEVDERLRIQAALAHLPVRRRAVLVLRYFEDLTVQETAEALNCPVATVKSHTVRGLRTLREVLGADTTLTAGDAHGTEHYATRHA</sequence>
<dbReference type="NCBIfam" id="TIGR02983">
    <property type="entry name" value="SigE-fam_strep"/>
    <property type="match status" value="1"/>
</dbReference>
<dbReference type="OrthoDB" id="3783006at2"/>
<keyword evidence="3" id="KW-0731">Sigma factor</keyword>
<dbReference type="PANTHER" id="PTHR43133:SF50">
    <property type="entry name" value="ECF RNA POLYMERASE SIGMA FACTOR SIGM"/>
    <property type="match status" value="1"/>
</dbReference>
<dbReference type="Proteomes" id="UP000245697">
    <property type="component" value="Unassembled WGS sequence"/>
</dbReference>
<feature type="domain" description="RNA polymerase sigma-70 region 2" evidence="6">
    <location>
        <begin position="18"/>
        <end position="77"/>
    </location>
</feature>
<proteinExistence type="inferred from homology"/>
<dbReference type="NCBIfam" id="TIGR02937">
    <property type="entry name" value="sigma70-ECF"/>
    <property type="match status" value="1"/>
</dbReference>
<gene>
    <name evidence="8" type="ORF">BC793_106376</name>
</gene>
<keyword evidence="5" id="KW-0804">Transcription</keyword>
<keyword evidence="4" id="KW-0238">DNA-binding</keyword>
<dbReference type="SUPFAM" id="SSF88946">
    <property type="entry name" value="Sigma2 domain of RNA polymerase sigma factors"/>
    <property type="match status" value="1"/>
</dbReference>
<dbReference type="Gene3D" id="1.10.10.10">
    <property type="entry name" value="Winged helix-like DNA-binding domain superfamily/Winged helix DNA-binding domain"/>
    <property type="match status" value="1"/>
</dbReference>
<dbReference type="InterPro" id="IPR036388">
    <property type="entry name" value="WH-like_DNA-bd_sf"/>
</dbReference>
<evidence type="ECO:0000256" key="2">
    <source>
        <dbReference type="ARBA" id="ARBA00023015"/>
    </source>
</evidence>
<accession>A0A316FKV7</accession>
<dbReference type="AlphaFoldDB" id="A0A316FKV7"/>
<dbReference type="InterPro" id="IPR007627">
    <property type="entry name" value="RNA_pol_sigma70_r2"/>
</dbReference>
<dbReference type="Gene3D" id="1.10.1740.10">
    <property type="match status" value="1"/>
</dbReference>
<dbReference type="EMBL" id="QGGR01000006">
    <property type="protein sequence ID" value="PWK48346.1"/>
    <property type="molecule type" value="Genomic_DNA"/>
</dbReference>
<evidence type="ECO:0000256" key="3">
    <source>
        <dbReference type="ARBA" id="ARBA00023082"/>
    </source>
</evidence>
<evidence type="ECO:0000259" key="7">
    <source>
        <dbReference type="Pfam" id="PF08281"/>
    </source>
</evidence>
<name>A0A316FKV7_9ACTN</name>
<keyword evidence="9" id="KW-1185">Reference proteome</keyword>
<dbReference type="InterPro" id="IPR014284">
    <property type="entry name" value="RNA_pol_sigma-70_dom"/>
</dbReference>
<dbReference type="CDD" id="cd06171">
    <property type="entry name" value="Sigma70_r4"/>
    <property type="match status" value="1"/>
</dbReference>
<dbReference type="GO" id="GO:0003677">
    <property type="term" value="F:DNA binding"/>
    <property type="evidence" value="ECO:0007669"/>
    <property type="project" value="UniProtKB-KW"/>
</dbReference>
<dbReference type="RefSeq" id="WP_109593380.1">
    <property type="nucleotide sequence ID" value="NZ_BONA01000039.1"/>
</dbReference>
<evidence type="ECO:0000313" key="9">
    <source>
        <dbReference type="Proteomes" id="UP000245697"/>
    </source>
</evidence>
<keyword evidence="2" id="KW-0805">Transcription regulation</keyword>
<evidence type="ECO:0000313" key="8">
    <source>
        <dbReference type="EMBL" id="PWK48346.1"/>
    </source>
</evidence>
<feature type="domain" description="RNA polymerase sigma factor 70 region 4 type 2" evidence="7">
    <location>
        <begin position="102"/>
        <end position="154"/>
    </location>
</feature>
<dbReference type="GO" id="GO:0016987">
    <property type="term" value="F:sigma factor activity"/>
    <property type="evidence" value="ECO:0007669"/>
    <property type="project" value="UniProtKB-KW"/>
</dbReference>
<dbReference type="InterPro" id="IPR039425">
    <property type="entry name" value="RNA_pol_sigma-70-like"/>
</dbReference>
<dbReference type="InterPro" id="IPR014325">
    <property type="entry name" value="RNA_pol_sigma-E_actinobac"/>
</dbReference>
<protein>
    <submittedName>
        <fullName evidence="8">RNA polymerase sigma-70 factor (Sigma-E family)</fullName>
    </submittedName>
</protein>
<dbReference type="Pfam" id="PF04542">
    <property type="entry name" value="Sigma70_r2"/>
    <property type="match status" value="1"/>
</dbReference>
<dbReference type="PANTHER" id="PTHR43133">
    <property type="entry name" value="RNA POLYMERASE ECF-TYPE SIGMA FACTO"/>
    <property type="match status" value="1"/>
</dbReference>
<organism evidence="8 9">
    <name type="scientific">Actinoplanes xinjiangensis</name>
    <dbReference type="NCBI Taxonomy" id="512350"/>
    <lineage>
        <taxon>Bacteria</taxon>
        <taxon>Bacillati</taxon>
        <taxon>Actinomycetota</taxon>
        <taxon>Actinomycetes</taxon>
        <taxon>Micromonosporales</taxon>
        <taxon>Micromonosporaceae</taxon>
        <taxon>Actinoplanes</taxon>
    </lineage>
</organism>
<dbReference type="InterPro" id="IPR013325">
    <property type="entry name" value="RNA_pol_sigma_r2"/>
</dbReference>
<dbReference type="InterPro" id="IPR013324">
    <property type="entry name" value="RNA_pol_sigma_r3/r4-like"/>
</dbReference>
<comment type="similarity">
    <text evidence="1">Belongs to the sigma-70 factor family. ECF subfamily.</text>
</comment>
<dbReference type="GO" id="GO:0006352">
    <property type="term" value="P:DNA-templated transcription initiation"/>
    <property type="evidence" value="ECO:0007669"/>
    <property type="project" value="InterPro"/>
</dbReference>
<dbReference type="SUPFAM" id="SSF88659">
    <property type="entry name" value="Sigma3 and sigma4 domains of RNA polymerase sigma factors"/>
    <property type="match status" value="1"/>
</dbReference>
<evidence type="ECO:0000256" key="5">
    <source>
        <dbReference type="ARBA" id="ARBA00023163"/>
    </source>
</evidence>
<comment type="caution">
    <text evidence="8">The sequence shown here is derived from an EMBL/GenBank/DDBJ whole genome shotgun (WGS) entry which is preliminary data.</text>
</comment>
<evidence type="ECO:0000256" key="1">
    <source>
        <dbReference type="ARBA" id="ARBA00010641"/>
    </source>
</evidence>
<reference evidence="8 9" key="1">
    <citation type="submission" date="2018-05" db="EMBL/GenBank/DDBJ databases">
        <title>Genomic Encyclopedia of Archaeal and Bacterial Type Strains, Phase II (KMG-II): from individual species to whole genera.</title>
        <authorList>
            <person name="Goeker M."/>
        </authorList>
    </citation>
    <scope>NUCLEOTIDE SEQUENCE [LARGE SCALE GENOMIC DNA]</scope>
    <source>
        <strain evidence="8 9">DSM 45184</strain>
    </source>
</reference>
<dbReference type="Pfam" id="PF08281">
    <property type="entry name" value="Sigma70_r4_2"/>
    <property type="match status" value="1"/>
</dbReference>